<accession>A0A412SC38</accession>
<dbReference type="RefSeq" id="WP_117714009.1">
    <property type="nucleotide sequence ID" value="NZ_QRXV01000029.1"/>
</dbReference>
<proteinExistence type="predicted"/>
<gene>
    <name evidence="2" type="ORF">DW831_17960</name>
    <name evidence="1" type="ORF">DWW83_20100</name>
</gene>
<name>A0A412SC38_BACUN</name>
<comment type="caution">
    <text evidence="1">The sequence shown here is derived from an EMBL/GenBank/DDBJ whole genome shotgun (WGS) entry which is preliminary data.</text>
</comment>
<evidence type="ECO:0000313" key="1">
    <source>
        <dbReference type="EMBL" id="RGU35236.1"/>
    </source>
</evidence>
<dbReference type="AlphaFoldDB" id="A0A412SC38"/>
<dbReference type="EMBL" id="QRXV01000029">
    <property type="protein sequence ID" value="RGU35236.1"/>
    <property type="molecule type" value="Genomic_DNA"/>
</dbReference>
<reference evidence="3 4" key="1">
    <citation type="submission" date="2018-08" db="EMBL/GenBank/DDBJ databases">
        <title>A genome reference for cultivated species of the human gut microbiota.</title>
        <authorList>
            <person name="Zou Y."/>
            <person name="Xue W."/>
            <person name="Luo G."/>
        </authorList>
    </citation>
    <scope>NUCLEOTIDE SEQUENCE [LARGE SCALE GENOMIC DNA]</scope>
    <source>
        <strain evidence="1 3">AF17-20</strain>
        <strain evidence="2 4">AM34-25</strain>
    </source>
</reference>
<sequence>MNIFQKRIENLCDEIIGRILALMKVNSVSEVILTDNDNPVYVIWFDKTGDPCECSVHKVTAVGKGITLEVHDKITGENYKVTSRHEAALANPVWLNEILEAMTNIFQIKNTGLEENVICCKCGGNHVICNAFINPNTKQFYNYDDESFLYGWCEKCDNYTILCDIEAVKNDTENGFKRFVETYGRKPELAECEIIWKDSLNTEYVNIAITDIPEEYDNTIFFYCKSLSDLKSLADYGKEDFIVTGCINFTDLGNKA</sequence>
<organism evidence="1 3">
    <name type="scientific">Bacteroides uniformis</name>
    <dbReference type="NCBI Taxonomy" id="820"/>
    <lineage>
        <taxon>Bacteria</taxon>
        <taxon>Pseudomonadati</taxon>
        <taxon>Bacteroidota</taxon>
        <taxon>Bacteroidia</taxon>
        <taxon>Bacteroidales</taxon>
        <taxon>Bacteroidaceae</taxon>
        <taxon>Bacteroides</taxon>
    </lineage>
</organism>
<dbReference type="Proteomes" id="UP000284022">
    <property type="component" value="Unassembled WGS sequence"/>
</dbReference>
<evidence type="ECO:0000313" key="2">
    <source>
        <dbReference type="EMBL" id="RHC71493.1"/>
    </source>
</evidence>
<evidence type="ECO:0000313" key="4">
    <source>
        <dbReference type="Proteomes" id="UP000284514"/>
    </source>
</evidence>
<dbReference type="EMBL" id="QSIF01000042">
    <property type="protein sequence ID" value="RHC71493.1"/>
    <property type="molecule type" value="Genomic_DNA"/>
</dbReference>
<evidence type="ECO:0000313" key="3">
    <source>
        <dbReference type="Proteomes" id="UP000284022"/>
    </source>
</evidence>
<protein>
    <submittedName>
        <fullName evidence="1">Uncharacterized protein</fullName>
    </submittedName>
</protein>
<dbReference type="Proteomes" id="UP000284514">
    <property type="component" value="Unassembled WGS sequence"/>
</dbReference>